<proteinExistence type="predicted"/>
<protein>
    <submittedName>
        <fullName evidence="1">Uncharacterized protein</fullName>
    </submittedName>
</protein>
<dbReference type="EMBL" id="NAFL01000286">
    <property type="protein sequence ID" value="OSJ22150.1"/>
    <property type="molecule type" value="Genomic_DNA"/>
</dbReference>
<comment type="caution">
    <text evidence="1">The sequence shown here is derived from an EMBL/GenBank/DDBJ whole genome shotgun (WGS) entry which is preliminary data.</text>
</comment>
<reference evidence="1 2" key="1">
    <citation type="submission" date="2017-03" db="EMBL/GenBank/DDBJ databases">
        <title>Whole genome sequences of fourteen strains of Bradyrhizobium canariense and one strain of Bradyrhizobium japonicum isolated from Lupinus (Papilionoideae: Genisteae) species in Algeria.</title>
        <authorList>
            <person name="Crovadore J."/>
            <person name="Chekireb D."/>
            <person name="Brachmann A."/>
            <person name="Chablais R."/>
            <person name="Cochard B."/>
            <person name="Lefort F."/>
        </authorList>
    </citation>
    <scope>NUCLEOTIDE SEQUENCE [LARGE SCALE GENOMIC DNA]</scope>
    <source>
        <strain evidence="1 2">UBMA197</strain>
    </source>
</reference>
<gene>
    <name evidence="1" type="ORF">BSZ19_47050</name>
</gene>
<evidence type="ECO:0000313" key="1">
    <source>
        <dbReference type="EMBL" id="OSJ22150.1"/>
    </source>
</evidence>
<dbReference type="AlphaFoldDB" id="A0A1Y2J7P8"/>
<name>A0A1Y2J7P8_BRAJP</name>
<evidence type="ECO:0000313" key="2">
    <source>
        <dbReference type="Proteomes" id="UP000193335"/>
    </source>
</evidence>
<sequence length="141" mass="15614">MRTELEPAGCYDELVDMLDDVRCARGLSFEQLDELSGLASDHAQKCLGPARAKKLTPMLIDTLLPALGVRLAVVDDPAAIASIEQRWGQRDEGSVRRNDWRVSRRLLDRARPVILQEMRPVILQEIIEAATALAGHGKKCA</sequence>
<accession>A0A1Y2J7P8</accession>
<dbReference type="RefSeq" id="WP_085405441.1">
    <property type="nucleotide sequence ID" value="NZ_NAFL01000286.1"/>
</dbReference>
<organism evidence="1 2">
    <name type="scientific">Bradyrhizobium japonicum</name>
    <dbReference type="NCBI Taxonomy" id="375"/>
    <lineage>
        <taxon>Bacteria</taxon>
        <taxon>Pseudomonadati</taxon>
        <taxon>Pseudomonadota</taxon>
        <taxon>Alphaproteobacteria</taxon>
        <taxon>Hyphomicrobiales</taxon>
        <taxon>Nitrobacteraceae</taxon>
        <taxon>Bradyrhizobium</taxon>
    </lineage>
</organism>
<dbReference type="Proteomes" id="UP000193335">
    <property type="component" value="Unassembled WGS sequence"/>
</dbReference>